<dbReference type="InterPro" id="IPR036390">
    <property type="entry name" value="WH_DNA-bd_sf"/>
</dbReference>
<name>A0A6M3L2V3_9ZZZZ</name>
<dbReference type="EMBL" id="MT142761">
    <property type="protein sequence ID" value="QJA88192.1"/>
    <property type="molecule type" value="Genomic_DNA"/>
</dbReference>
<dbReference type="InterPro" id="IPR036388">
    <property type="entry name" value="WH-like_DNA-bd_sf"/>
</dbReference>
<accession>A0A6M3L2V3</accession>
<dbReference type="AlphaFoldDB" id="A0A6M3L2V3"/>
<organism evidence="1">
    <name type="scientific">viral metagenome</name>
    <dbReference type="NCBI Taxonomy" id="1070528"/>
    <lineage>
        <taxon>unclassified sequences</taxon>
        <taxon>metagenomes</taxon>
        <taxon>organismal metagenomes</taxon>
    </lineage>
</organism>
<proteinExistence type="predicted"/>
<reference evidence="1" key="1">
    <citation type="submission" date="2020-03" db="EMBL/GenBank/DDBJ databases">
        <title>The deep terrestrial virosphere.</title>
        <authorList>
            <person name="Holmfeldt K."/>
            <person name="Nilsson E."/>
            <person name="Simone D."/>
            <person name="Lopez-Fernandez M."/>
            <person name="Wu X."/>
            <person name="de Brujin I."/>
            <person name="Lundin D."/>
            <person name="Andersson A."/>
            <person name="Bertilsson S."/>
            <person name="Dopson M."/>
        </authorList>
    </citation>
    <scope>NUCLEOTIDE SEQUENCE</scope>
    <source>
        <strain evidence="1">MM415B02812</strain>
    </source>
</reference>
<protein>
    <submittedName>
        <fullName evidence="1">Uncharacterized protein</fullName>
    </submittedName>
</protein>
<dbReference type="SUPFAM" id="SSF46785">
    <property type="entry name" value="Winged helix' DNA-binding domain"/>
    <property type="match status" value="1"/>
</dbReference>
<dbReference type="Gene3D" id="1.10.10.10">
    <property type="entry name" value="Winged helix-like DNA-binding domain superfamily/Winged helix DNA-binding domain"/>
    <property type="match status" value="1"/>
</dbReference>
<gene>
    <name evidence="1" type="ORF">MM415B02812_0003</name>
</gene>
<evidence type="ECO:0000313" key="1">
    <source>
        <dbReference type="EMBL" id="QJA88192.1"/>
    </source>
</evidence>
<sequence>MEPRFLNEPSIKAHILSLLKVDYGYDAATLAMRIDKTKTSVYSALYELKAEGQAKPVKVNGHKWVWYRRENEAGHS</sequence>